<dbReference type="GO" id="GO:0035267">
    <property type="term" value="C:NuA4 histone acetyltransferase complex"/>
    <property type="evidence" value="ECO:0007669"/>
    <property type="project" value="InterPro"/>
</dbReference>
<dbReference type="Pfam" id="PF10513">
    <property type="entry name" value="EPL1"/>
    <property type="match status" value="1"/>
</dbReference>
<dbReference type="EnsemblPlants" id="TraesCS6B02G005300.1">
    <property type="protein sequence ID" value="TraesCS6B02G005300.1"/>
    <property type="gene ID" value="TraesCS6B02G005300"/>
</dbReference>
<evidence type="ECO:0000256" key="2">
    <source>
        <dbReference type="ARBA" id="ARBA00008035"/>
    </source>
</evidence>
<keyword evidence="11" id="KW-1185">Reference proteome</keyword>
<feature type="compositionally biased region" description="Pro residues" evidence="7">
    <location>
        <begin position="13"/>
        <end position="25"/>
    </location>
</feature>
<dbReference type="Gramene" id="TraesCS6B03G0016600.1">
    <property type="protein sequence ID" value="TraesCS6B03G0016600.1.CDS"/>
    <property type="gene ID" value="TraesCS6B03G0016600"/>
</dbReference>
<evidence type="ECO:0000256" key="8">
    <source>
        <dbReference type="SAM" id="Phobius"/>
    </source>
</evidence>
<dbReference type="InterPro" id="IPR019542">
    <property type="entry name" value="Enhancer_polycomb-like_N"/>
</dbReference>
<accession>A0A3B6PE74</accession>
<keyword evidence="8" id="KW-1133">Transmembrane helix</keyword>
<dbReference type="OrthoDB" id="435275at2759"/>
<dbReference type="STRING" id="4565.A0A3B6PE74"/>
<dbReference type="AlphaFoldDB" id="A0A3B6PE74"/>
<dbReference type="GO" id="GO:0005634">
    <property type="term" value="C:nucleus"/>
    <property type="evidence" value="ECO:0007669"/>
    <property type="project" value="UniProtKB-SubCell"/>
</dbReference>
<keyword evidence="5 6" id="KW-0539">Nucleus</keyword>
<dbReference type="GeneID" id="123135357"/>
<dbReference type="OMA" id="LQCRRDC"/>
<evidence type="ECO:0000256" key="5">
    <source>
        <dbReference type="ARBA" id="ARBA00023242"/>
    </source>
</evidence>
<feature type="region of interest" description="Disordered" evidence="7">
    <location>
        <begin position="747"/>
        <end position="780"/>
    </location>
</feature>
<reference evidence="10" key="2">
    <citation type="submission" date="2018-10" db="UniProtKB">
        <authorList>
            <consortium name="EnsemblPlants"/>
        </authorList>
    </citation>
    <scope>IDENTIFICATION</scope>
</reference>
<comment type="similarity">
    <text evidence="2 6">Belongs to the enhancer of polycomb family.</text>
</comment>
<protein>
    <recommendedName>
        <fullName evidence="6">Enhancer of polycomb-like protein</fullName>
    </recommendedName>
</protein>
<feature type="region of interest" description="Disordered" evidence="7">
    <location>
        <begin position="1"/>
        <end position="137"/>
    </location>
</feature>
<evidence type="ECO:0000256" key="6">
    <source>
        <dbReference type="RuleBase" id="RU361124"/>
    </source>
</evidence>
<keyword evidence="8" id="KW-0472">Membrane</keyword>
<organism evidence="10">
    <name type="scientific">Triticum aestivum</name>
    <name type="common">Wheat</name>
    <dbReference type="NCBI Taxonomy" id="4565"/>
    <lineage>
        <taxon>Eukaryota</taxon>
        <taxon>Viridiplantae</taxon>
        <taxon>Streptophyta</taxon>
        <taxon>Embryophyta</taxon>
        <taxon>Tracheophyta</taxon>
        <taxon>Spermatophyta</taxon>
        <taxon>Magnoliopsida</taxon>
        <taxon>Liliopsida</taxon>
        <taxon>Poales</taxon>
        <taxon>Poaceae</taxon>
        <taxon>BOP clade</taxon>
        <taxon>Pooideae</taxon>
        <taxon>Triticodae</taxon>
        <taxon>Triticeae</taxon>
        <taxon>Triticinae</taxon>
        <taxon>Triticum</taxon>
    </lineage>
</organism>
<dbReference type="GO" id="GO:0032777">
    <property type="term" value="C:piccolo histone acetyltransferase complex"/>
    <property type="evidence" value="ECO:0000318"/>
    <property type="project" value="GO_Central"/>
</dbReference>
<evidence type="ECO:0000313" key="10">
    <source>
        <dbReference type="EnsemblPlants" id="TraesCS6B02G005300.1"/>
    </source>
</evidence>
<dbReference type="PANTHER" id="PTHR14898">
    <property type="entry name" value="ENHANCER OF POLYCOMB"/>
    <property type="match status" value="1"/>
</dbReference>
<sequence length="850" mass="94674">MRTQRAGSDRAPPSNPLPPPPPPMPAVGARRSTRAFLPRAHKQAPRPPEPARVTRAAKRLAVSSHSHSHWLGWERAAADVSDDEDDDEGPKPRTPPREPSPEPPMSPRSFGAVYRRKRRQRPPAEAEPEYFGHGHGSRSGRRFGIVFTRKHKRPKLAPFSPGGGDILCSSSREFASRAGLLEDAHFPDGAASGRSAVLVVLMDASSPGSSSRFSRLLLPMLLWLRRRQRSHVRSLASFLLASPAVAPAFASHGVHFIRLQRQRASALLQRPTVVNCGWCELRGADPSRQPVLSLNFSALPLYFQGLHSVMALRFIYMPAVIRRAMGLVGGAEEGSYSRDHLVVDSGGSPSTGDATPAAGSSYGAVQDYVPLEQAPGVVLHGLRLKKHQRKRSSMRHPLSRRRRLTVRFSDKEFGVKEGAATSQAELQKTPLTGGPEVSEEPVQPKPAMEISLDLLENMDDSDVSTPMGPSGKQKRSFFKSPVDRTSERLALSEVRQNIDTFRCKANLLIIQADRCWREEGAEVMLELSNSNGWCVAVKLHGVTRVSLKPSEQRFYVVNRHTHAYVWAVEDGWKLEFPDKWDWLLFKELHIEGRERNSQGKIIPIPGVHEVSDGMGGTVADPFSRPVPDYIRTADDEVARALSRDSAYDMDSEDEEWLIQLKHGASDRRRTRLSQISYEDFEKLITVFEKDAYNNPEEANDVDQLLSRHPALGMGDNVLAIYEYWINKRDKKGTPLLRIFQGAPAVRRGRLSQKSSVKKKRSVKRPQRSQPGRGKPGFFLQGGEGEALQRVVEADRAAKQAVEKAVQLRSRAQALMERANLAAYKSVMAVRMAEAASVSNKCRDFVWRSLD</sequence>
<comment type="subcellular location">
    <subcellularLocation>
        <location evidence="1 6">Nucleus</location>
    </subcellularLocation>
</comment>
<feature type="domain" description="Enhancer of polycomb-like N-terminal" evidence="9">
    <location>
        <begin position="597"/>
        <end position="689"/>
    </location>
</feature>
<proteinExistence type="inferred from homology"/>
<reference evidence="10" key="1">
    <citation type="submission" date="2018-08" db="EMBL/GenBank/DDBJ databases">
        <authorList>
            <person name="Rossello M."/>
        </authorList>
    </citation>
    <scope>NUCLEOTIDE SEQUENCE [LARGE SCALE GENOMIC DNA]</scope>
    <source>
        <strain evidence="10">cv. Chinese Spring</strain>
    </source>
</reference>
<name>A0A3B6PE74_WHEAT</name>
<dbReference type="InterPro" id="IPR024943">
    <property type="entry name" value="Enhancer_polycomb"/>
</dbReference>
<dbReference type="Proteomes" id="UP000019116">
    <property type="component" value="Chromosome 6B"/>
</dbReference>
<evidence type="ECO:0000256" key="3">
    <source>
        <dbReference type="ARBA" id="ARBA00023015"/>
    </source>
</evidence>
<feature type="region of interest" description="Disordered" evidence="7">
    <location>
        <begin position="416"/>
        <end position="444"/>
    </location>
</feature>
<gene>
    <name evidence="10" type="primary">LOC123135357</name>
</gene>
<evidence type="ECO:0000256" key="4">
    <source>
        <dbReference type="ARBA" id="ARBA00023163"/>
    </source>
</evidence>
<keyword evidence="3 6" id="KW-0805">Transcription regulation</keyword>
<feature type="region of interest" description="Disordered" evidence="7">
    <location>
        <begin position="384"/>
        <end position="403"/>
    </location>
</feature>
<keyword evidence="4 6" id="KW-0804">Transcription</keyword>
<feature type="compositionally biased region" description="Basic residues" evidence="7">
    <location>
        <begin position="747"/>
        <end position="766"/>
    </location>
</feature>
<feature type="transmembrane region" description="Helical" evidence="8">
    <location>
        <begin position="235"/>
        <end position="257"/>
    </location>
</feature>
<evidence type="ECO:0000313" key="11">
    <source>
        <dbReference type="Proteomes" id="UP000019116"/>
    </source>
</evidence>
<dbReference type="Gramene" id="TraesCS6B02G005300.1">
    <property type="protein sequence ID" value="TraesCS6B02G005300.1"/>
    <property type="gene ID" value="TraesCS6B02G005300"/>
</dbReference>
<feature type="compositionally biased region" description="Polar residues" evidence="7">
    <location>
        <begin position="420"/>
        <end position="430"/>
    </location>
</feature>
<evidence type="ECO:0000259" key="9">
    <source>
        <dbReference type="Pfam" id="PF10513"/>
    </source>
</evidence>
<keyword evidence="8" id="KW-0812">Transmembrane</keyword>
<evidence type="ECO:0000256" key="7">
    <source>
        <dbReference type="SAM" id="MobiDB-lite"/>
    </source>
</evidence>
<evidence type="ECO:0000256" key="1">
    <source>
        <dbReference type="ARBA" id="ARBA00004123"/>
    </source>
</evidence>
<dbReference type="GO" id="GO:0006357">
    <property type="term" value="P:regulation of transcription by RNA polymerase II"/>
    <property type="evidence" value="ECO:0000318"/>
    <property type="project" value="GO_Central"/>
</dbReference>
<feature type="compositionally biased region" description="Basic and acidic residues" evidence="7">
    <location>
        <begin position="89"/>
        <end position="100"/>
    </location>
</feature>
<dbReference type="RefSeq" id="XP_044410326.1">
    <property type="nucleotide sequence ID" value="XM_044554391.1"/>
</dbReference>